<keyword evidence="7" id="KW-1185">Reference proteome</keyword>
<keyword evidence="2" id="KW-0328">Glycosyltransferase</keyword>
<feature type="transmembrane region" description="Helical" evidence="6">
    <location>
        <begin position="20"/>
        <end position="42"/>
    </location>
</feature>
<evidence type="ECO:0000313" key="7">
    <source>
        <dbReference type="Proteomes" id="UP001652623"/>
    </source>
</evidence>
<accession>A0A6P4AR75</accession>
<evidence type="ECO:0000256" key="3">
    <source>
        <dbReference type="ARBA" id="ARBA00022679"/>
    </source>
</evidence>
<name>A0A6P4AR75_ZIZJJ</name>
<sequence>MKAMPRSRGDKEESEKHIGLLKLVQILSFLVVFVAGVVIGLATSSHVNQHFNPQAEVYSFINHYSTNAPVVEEKNCTILKECEKAEDCLSMKVFLKPNNLTHSMSDDELFWRASMVPTKEEYPYKRVPKVAFMFLTRGPLPMLPLWERFFRGHEKLFSVYVHAPPGYKLNVTNTSAFYQRQIPSQHVSWGTVALFDAERRLLANALLDFSNERFVLLSESCIPVYNFPTIYKYLIGSDQSFVESYDDPSRYGRGRYSRKMLPDIKLHQWRKGSQWFELQRALAVYIVSDTRYYSRFRKYCLPACYPDEHYLPTYLNMFHGSLNSNRTVTWVDWSMGGPHPALYEKANITEGFIQSIRNNGTLCRYNSEMTSICYLFARKFAPSTLEPLLNLASSVMEF</sequence>
<dbReference type="KEGG" id="zju:107434202"/>
<dbReference type="Proteomes" id="UP001652623">
    <property type="component" value="Chromosome 7"/>
</dbReference>
<evidence type="ECO:0000256" key="6">
    <source>
        <dbReference type="SAM" id="Phobius"/>
    </source>
</evidence>
<proteinExistence type="predicted"/>
<dbReference type="GeneID" id="107434202"/>
<dbReference type="FunCoup" id="A0A6P4AR75">
    <property type="interactions" value="360"/>
</dbReference>
<dbReference type="PANTHER" id="PTHR31042:SF3">
    <property type="entry name" value="OS08G0110400 PROTEIN"/>
    <property type="match status" value="1"/>
</dbReference>
<dbReference type="RefSeq" id="XP_015901121.3">
    <property type="nucleotide sequence ID" value="XM_016045635.4"/>
</dbReference>
<keyword evidence="5" id="KW-0325">Glycoprotein</keyword>
<dbReference type="GO" id="GO:0016020">
    <property type="term" value="C:membrane"/>
    <property type="evidence" value="ECO:0007669"/>
    <property type="project" value="UniProtKB-SubCell"/>
</dbReference>
<comment type="subcellular location">
    <subcellularLocation>
        <location evidence="1">Membrane</location>
        <topology evidence="1">Single-pass type II membrane protein</topology>
    </subcellularLocation>
</comment>
<dbReference type="AlphaFoldDB" id="A0A6P4AR75"/>
<evidence type="ECO:0000256" key="1">
    <source>
        <dbReference type="ARBA" id="ARBA00004606"/>
    </source>
</evidence>
<gene>
    <name evidence="8" type="primary">LOC107434202</name>
</gene>
<evidence type="ECO:0000313" key="8">
    <source>
        <dbReference type="RefSeq" id="XP_015901121.3"/>
    </source>
</evidence>
<protein>
    <submittedName>
        <fullName evidence="8">Glycosyltransferase BC10</fullName>
    </submittedName>
</protein>
<evidence type="ECO:0000256" key="2">
    <source>
        <dbReference type="ARBA" id="ARBA00022676"/>
    </source>
</evidence>
<keyword evidence="4 6" id="KW-0472">Membrane</keyword>
<dbReference type="PANTHER" id="PTHR31042">
    <property type="entry name" value="CORE-2/I-BRANCHING BETA-1,6-N-ACETYLGLUCOSAMINYLTRANSFERASE FAMILY PROTEIN-RELATED"/>
    <property type="match status" value="1"/>
</dbReference>
<dbReference type="GO" id="GO:0016757">
    <property type="term" value="F:glycosyltransferase activity"/>
    <property type="evidence" value="ECO:0007669"/>
    <property type="project" value="UniProtKB-KW"/>
</dbReference>
<keyword evidence="6" id="KW-1133">Transmembrane helix</keyword>
<keyword evidence="6" id="KW-0812">Transmembrane</keyword>
<dbReference type="InterPro" id="IPR003406">
    <property type="entry name" value="Glyco_trans_14"/>
</dbReference>
<dbReference type="InterPro" id="IPR044174">
    <property type="entry name" value="BC10-like"/>
</dbReference>
<evidence type="ECO:0000256" key="4">
    <source>
        <dbReference type="ARBA" id="ARBA00023136"/>
    </source>
</evidence>
<reference evidence="8" key="1">
    <citation type="submission" date="2025-08" db="UniProtKB">
        <authorList>
            <consortium name="RefSeq"/>
        </authorList>
    </citation>
    <scope>IDENTIFICATION</scope>
    <source>
        <tissue evidence="8">Seedling</tissue>
    </source>
</reference>
<evidence type="ECO:0000256" key="5">
    <source>
        <dbReference type="ARBA" id="ARBA00023180"/>
    </source>
</evidence>
<organism evidence="7 8">
    <name type="scientific">Ziziphus jujuba</name>
    <name type="common">Chinese jujube</name>
    <name type="synonym">Ziziphus sativa</name>
    <dbReference type="NCBI Taxonomy" id="326968"/>
    <lineage>
        <taxon>Eukaryota</taxon>
        <taxon>Viridiplantae</taxon>
        <taxon>Streptophyta</taxon>
        <taxon>Embryophyta</taxon>
        <taxon>Tracheophyta</taxon>
        <taxon>Spermatophyta</taxon>
        <taxon>Magnoliopsida</taxon>
        <taxon>eudicotyledons</taxon>
        <taxon>Gunneridae</taxon>
        <taxon>Pentapetalae</taxon>
        <taxon>rosids</taxon>
        <taxon>fabids</taxon>
        <taxon>Rosales</taxon>
        <taxon>Rhamnaceae</taxon>
        <taxon>Paliureae</taxon>
        <taxon>Ziziphus</taxon>
    </lineage>
</organism>
<dbReference type="InParanoid" id="A0A6P4AR75"/>
<keyword evidence="3" id="KW-0808">Transferase</keyword>
<dbReference type="Pfam" id="PF02485">
    <property type="entry name" value="Branch"/>
    <property type="match status" value="1"/>
</dbReference>